<evidence type="ECO:0000313" key="9">
    <source>
        <dbReference type="EMBL" id="CAH3114807.1"/>
    </source>
</evidence>
<dbReference type="InterPro" id="IPR004808">
    <property type="entry name" value="AP_endonuc_1"/>
</dbReference>
<comment type="catalytic activity">
    <reaction evidence="1">
        <text>Exonucleolytic cleavage in the 3'- to 5'-direction to yield nucleoside 5'-phosphates.</text>
        <dbReference type="EC" id="3.1.11.2"/>
    </reaction>
</comment>
<feature type="non-terminal residue" evidence="9">
    <location>
        <position position="1"/>
    </location>
</feature>
<keyword evidence="10" id="KW-1185">Reference proteome</keyword>
<dbReference type="Proteomes" id="UP001159405">
    <property type="component" value="Unassembled WGS sequence"/>
</dbReference>
<evidence type="ECO:0000256" key="4">
    <source>
        <dbReference type="ARBA" id="ARBA00012115"/>
    </source>
</evidence>
<dbReference type="CDD" id="cd09076">
    <property type="entry name" value="L1-EN"/>
    <property type="match status" value="1"/>
</dbReference>
<evidence type="ECO:0000256" key="7">
    <source>
        <dbReference type="ARBA" id="ARBA00022842"/>
    </source>
</evidence>
<evidence type="ECO:0000256" key="3">
    <source>
        <dbReference type="ARBA" id="ARBA00007092"/>
    </source>
</evidence>
<evidence type="ECO:0000313" key="10">
    <source>
        <dbReference type="Proteomes" id="UP001159405"/>
    </source>
</evidence>
<dbReference type="Gene3D" id="3.60.10.10">
    <property type="entry name" value="Endonuclease/exonuclease/phosphatase"/>
    <property type="match status" value="1"/>
</dbReference>
<reference evidence="9 10" key="1">
    <citation type="submission" date="2022-05" db="EMBL/GenBank/DDBJ databases">
        <authorList>
            <consortium name="Genoscope - CEA"/>
            <person name="William W."/>
        </authorList>
    </citation>
    <scope>NUCLEOTIDE SEQUENCE [LARGE SCALE GENOMIC DNA]</scope>
</reference>
<dbReference type="EMBL" id="CALNXK010000027">
    <property type="protein sequence ID" value="CAH3114807.1"/>
    <property type="molecule type" value="Genomic_DNA"/>
</dbReference>
<dbReference type="PANTHER" id="PTHR22748:SF6">
    <property type="entry name" value="DNA-(APURINIC OR APYRIMIDINIC SITE) ENDONUCLEASE"/>
    <property type="match status" value="1"/>
</dbReference>
<evidence type="ECO:0000256" key="5">
    <source>
        <dbReference type="ARBA" id="ARBA00022723"/>
    </source>
</evidence>
<proteinExistence type="inferred from homology"/>
<feature type="non-terminal residue" evidence="9">
    <location>
        <position position="618"/>
    </location>
</feature>
<dbReference type="Pfam" id="PF03372">
    <property type="entry name" value="Exo_endo_phos"/>
    <property type="match status" value="1"/>
</dbReference>
<evidence type="ECO:0000256" key="1">
    <source>
        <dbReference type="ARBA" id="ARBA00000493"/>
    </source>
</evidence>
<gene>
    <name evidence="9" type="ORF">PLOB_00023102</name>
</gene>
<protein>
    <recommendedName>
        <fullName evidence="4">exodeoxyribonuclease III</fullName>
        <ecNumber evidence="4">3.1.11.2</ecNumber>
    </recommendedName>
</protein>
<sequence>SIISVNVNSLRDRDKRAGFVQWLRLLPSPADVVCLQECHCVSVDEVSFWFPGSGLLCAVSLGSNHLCGCIVLFRPSLSLIRSWSDDHGRFLQCEFSYRGKVFRVACVYAPNRNPEREEFYDDVCVRVDPSVPTVLCGDFNAVFHRLVDRVGSDPADTVRESLVALAHLFSSCCVTDIWRYLHPSTNSFTWSRWNGLVASHIDLIGCPYAWISSVGCCDILPFPFSDHCALFFSVSVPDAISPGPGLWKLNSAKLNAGATFCLAPYHTALSNLGKFDLEAARGAQVRGRVHWTEEGEVSSAYFFRLIKKQSADCLVAALHCPDGTVVNSPPELCGSGAKLNLSKCKGLRLGAWNGRVDCPVVIEWGSVKLKILGVFLGPLASPEHNWRPRISAVENVLLSWRQRSLSYRGKAVIINALALSRIWYRDLVARRVVQPTSCGGFSVVDVELKVWVLLLQWVRRLSVSPSTWVSFFSFWCVRTWGVSPVQVLSTPSRFCDLRRLPCFYRALLSAWSSAGGCFLQSRGTLSVGTGLTVAPVSSLTTKSAYSLPLIDRSVVPHCVEKFSVPFGQLYWSTTWHQLFFFDIDRPVIDLSWKIAHGVLYTAERLASFGYGIPTVCFC</sequence>
<comment type="caution">
    <text evidence="9">The sequence shown here is derived from an EMBL/GenBank/DDBJ whole genome shotgun (WGS) entry which is preliminary data.</text>
</comment>
<keyword evidence="6" id="KW-0378">Hydrolase</keyword>
<evidence type="ECO:0000256" key="2">
    <source>
        <dbReference type="ARBA" id="ARBA00001946"/>
    </source>
</evidence>
<keyword evidence="7" id="KW-0460">Magnesium</keyword>
<accession>A0ABN8NM80</accession>
<name>A0ABN8NM80_9CNID</name>
<feature type="domain" description="Endonuclease/exonuclease/phosphatase" evidence="8">
    <location>
        <begin position="4"/>
        <end position="210"/>
    </location>
</feature>
<evidence type="ECO:0000256" key="6">
    <source>
        <dbReference type="ARBA" id="ARBA00022801"/>
    </source>
</evidence>
<dbReference type="InterPro" id="IPR036691">
    <property type="entry name" value="Endo/exonu/phosph_ase_sf"/>
</dbReference>
<dbReference type="EC" id="3.1.11.2" evidence="4"/>
<organism evidence="9 10">
    <name type="scientific">Porites lobata</name>
    <dbReference type="NCBI Taxonomy" id="104759"/>
    <lineage>
        <taxon>Eukaryota</taxon>
        <taxon>Metazoa</taxon>
        <taxon>Cnidaria</taxon>
        <taxon>Anthozoa</taxon>
        <taxon>Hexacorallia</taxon>
        <taxon>Scleractinia</taxon>
        <taxon>Fungiina</taxon>
        <taxon>Poritidae</taxon>
        <taxon>Porites</taxon>
    </lineage>
</organism>
<dbReference type="SUPFAM" id="SSF56219">
    <property type="entry name" value="DNase I-like"/>
    <property type="match status" value="1"/>
</dbReference>
<dbReference type="PANTHER" id="PTHR22748">
    <property type="entry name" value="AP ENDONUCLEASE"/>
    <property type="match status" value="1"/>
</dbReference>
<evidence type="ECO:0000259" key="8">
    <source>
        <dbReference type="Pfam" id="PF03372"/>
    </source>
</evidence>
<dbReference type="InterPro" id="IPR005135">
    <property type="entry name" value="Endo/exonuclease/phosphatase"/>
</dbReference>
<keyword evidence="5" id="KW-0479">Metal-binding</keyword>
<comment type="similarity">
    <text evidence="3">Belongs to the DNA repair enzymes AP/ExoA family.</text>
</comment>
<comment type="cofactor">
    <cofactor evidence="2">
        <name>Mg(2+)</name>
        <dbReference type="ChEBI" id="CHEBI:18420"/>
    </cofactor>
</comment>